<organism evidence="8 9">
    <name type="scientific">Sphingobacterium spiritivorum</name>
    <name type="common">Flavobacterium spiritivorum</name>
    <dbReference type="NCBI Taxonomy" id="258"/>
    <lineage>
        <taxon>Bacteria</taxon>
        <taxon>Pseudomonadati</taxon>
        <taxon>Bacteroidota</taxon>
        <taxon>Sphingobacteriia</taxon>
        <taxon>Sphingobacteriales</taxon>
        <taxon>Sphingobacteriaceae</taxon>
        <taxon>Sphingobacterium</taxon>
    </lineage>
</organism>
<evidence type="ECO:0000256" key="5">
    <source>
        <dbReference type="ARBA" id="ARBA00023237"/>
    </source>
</evidence>
<dbReference type="RefSeq" id="WP_115169174.1">
    <property type="nucleotide sequence ID" value="NZ_UGYW01000002.1"/>
</dbReference>
<name>A0A380BI82_SPHSI</name>
<evidence type="ECO:0000259" key="6">
    <source>
        <dbReference type="Pfam" id="PF07980"/>
    </source>
</evidence>
<dbReference type="Gene3D" id="1.25.40.390">
    <property type="match status" value="1"/>
</dbReference>
<gene>
    <name evidence="8" type="ORF">NCTC11388_00771</name>
</gene>
<feature type="domain" description="SusD-like N-terminal" evidence="7">
    <location>
        <begin position="22"/>
        <end position="229"/>
    </location>
</feature>
<accession>A0A380BI82</accession>
<evidence type="ECO:0000256" key="4">
    <source>
        <dbReference type="ARBA" id="ARBA00023136"/>
    </source>
</evidence>
<feature type="domain" description="RagB/SusD" evidence="6">
    <location>
        <begin position="339"/>
        <end position="475"/>
    </location>
</feature>
<evidence type="ECO:0000259" key="7">
    <source>
        <dbReference type="Pfam" id="PF14322"/>
    </source>
</evidence>
<evidence type="ECO:0000313" key="9">
    <source>
        <dbReference type="Proteomes" id="UP000254893"/>
    </source>
</evidence>
<dbReference type="EMBL" id="UGYW01000002">
    <property type="protein sequence ID" value="SUJ01375.1"/>
    <property type="molecule type" value="Genomic_DNA"/>
</dbReference>
<proteinExistence type="inferred from homology"/>
<comment type="similarity">
    <text evidence="2">Belongs to the SusD family.</text>
</comment>
<keyword evidence="3" id="KW-0732">Signal</keyword>
<evidence type="ECO:0000256" key="2">
    <source>
        <dbReference type="ARBA" id="ARBA00006275"/>
    </source>
</evidence>
<dbReference type="InterPro" id="IPR011990">
    <property type="entry name" value="TPR-like_helical_dom_sf"/>
</dbReference>
<dbReference type="Pfam" id="PF14322">
    <property type="entry name" value="SusD-like_3"/>
    <property type="match status" value="1"/>
</dbReference>
<evidence type="ECO:0000256" key="3">
    <source>
        <dbReference type="ARBA" id="ARBA00022729"/>
    </source>
</evidence>
<dbReference type="InterPro" id="IPR012944">
    <property type="entry name" value="SusD_RagB_dom"/>
</dbReference>
<dbReference type="CDD" id="cd08977">
    <property type="entry name" value="SusD"/>
    <property type="match status" value="1"/>
</dbReference>
<reference evidence="8 9" key="1">
    <citation type="submission" date="2018-06" db="EMBL/GenBank/DDBJ databases">
        <authorList>
            <consortium name="Pathogen Informatics"/>
            <person name="Doyle S."/>
        </authorList>
    </citation>
    <scope>NUCLEOTIDE SEQUENCE [LARGE SCALE GENOMIC DNA]</scope>
    <source>
        <strain evidence="8 9">NCTC11388</strain>
    </source>
</reference>
<evidence type="ECO:0000313" key="8">
    <source>
        <dbReference type="EMBL" id="SUJ01375.1"/>
    </source>
</evidence>
<protein>
    <submittedName>
        <fullName evidence="8">SusD family</fullName>
    </submittedName>
</protein>
<dbReference type="AlphaFoldDB" id="A0A380BI82"/>
<keyword evidence="5" id="KW-0998">Cell outer membrane</keyword>
<sequence>MRSYLYIFIGFIICSLTACESYLDAGPPKDQMPSELAFSDDKTATASVTGVLSRMNQLNYQFANVLSMILPAMSADEFVYAVASAPYDEFKNNAVLSSNSNVTTLWSQPYTYIAQANLCVEGLEASTNLSPKVKSQLLGEAKFIRAFCYFYLVNYFGDVPLIRGTNVMENNTKPRTPQAEVYAAIIEDLKDAKAKLFQGYPQVDKADANGERIRANKSAASALLARAYLYTKQWDLAEQESGEVLGATQYKLQPTADLDKVFQANNQEAIWQLQVVNTAGGRNTWEGFLIVPAAPTSAPLFRLIPGYLYDAFENGDQRLTRWVGSMTTAAGVTHRYPYKYKVRTGVTPAKEYTMVLRLGEQYLIRAEARLMQSKWGLAQEDINVIRNRAGLQSLSLGNDVVALRKALEQERRVELFGEWGHRWLDLRRWPSETGQEGKTRADDILPALKPKWQSKAIYFPLPDVALRTNPNLVQN</sequence>
<dbReference type="Pfam" id="PF07980">
    <property type="entry name" value="SusD_RagB"/>
    <property type="match status" value="1"/>
</dbReference>
<dbReference type="InterPro" id="IPR033985">
    <property type="entry name" value="SusD-like_N"/>
</dbReference>
<dbReference type="PROSITE" id="PS51257">
    <property type="entry name" value="PROKAR_LIPOPROTEIN"/>
    <property type="match status" value="1"/>
</dbReference>
<keyword evidence="4" id="KW-0472">Membrane</keyword>
<comment type="subcellular location">
    <subcellularLocation>
        <location evidence="1">Cell outer membrane</location>
    </subcellularLocation>
</comment>
<dbReference type="GO" id="GO:0009279">
    <property type="term" value="C:cell outer membrane"/>
    <property type="evidence" value="ECO:0007669"/>
    <property type="project" value="UniProtKB-SubCell"/>
</dbReference>
<dbReference type="SUPFAM" id="SSF48452">
    <property type="entry name" value="TPR-like"/>
    <property type="match status" value="1"/>
</dbReference>
<evidence type="ECO:0000256" key="1">
    <source>
        <dbReference type="ARBA" id="ARBA00004442"/>
    </source>
</evidence>
<dbReference type="Proteomes" id="UP000254893">
    <property type="component" value="Unassembled WGS sequence"/>
</dbReference>